<proteinExistence type="inferred from homology"/>
<name>A0A7H8URQ2_9PAST</name>
<dbReference type="AlphaFoldDB" id="A0A7H8URQ2"/>
<dbReference type="InterPro" id="IPR003996">
    <property type="entry name" value="RTX_toxin-activating_protC_bac"/>
</dbReference>
<reference evidence="8 9" key="1">
    <citation type="submission" date="2020-06" db="EMBL/GenBank/DDBJ databases">
        <title>Mannheimia pernigra sp. nov. isolated from bovine respiratory tract.</title>
        <authorList>
            <person name="Kuhnert P."/>
            <person name="Akarsu-Egger H."/>
        </authorList>
    </citation>
    <scope>NUCLEOTIDE SEQUENCE [LARGE SCALE GENOMIC DNA]</scope>
    <source>
        <strain evidence="7 9">17CN0883</strain>
        <strain evidence="6 8">BNO311</strain>
    </source>
</reference>
<keyword evidence="5" id="KW-0963">Cytoplasm</keyword>
<sequence length="160" mass="18654">MNENNFNLLGMVSWLWMNSPLHREWSLSALAKNVIPAIENEQYMLLVDNGVPIAYCSWADLNIDTEVKYIKDIGSLTPEEWKSGDRRWIIDWVAPFGHSQLLYKKMCQKYHNTLVRSIRFQSNHKKIGKISYFKGDGLNRTLAKNLFDTYQIELANALKD</sequence>
<dbReference type="KEGG" id="mpeg:HV560_01305"/>
<organism evidence="6 8">
    <name type="scientific">Mannheimia pernigra</name>
    <dbReference type="NCBI Taxonomy" id="111844"/>
    <lineage>
        <taxon>Bacteria</taxon>
        <taxon>Pseudomonadati</taxon>
        <taxon>Pseudomonadota</taxon>
        <taxon>Gammaproteobacteria</taxon>
        <taxon>Pasteurellales</taxon>
        <taxon>Pasteurellaceae</taxon>
        <taxon>Mannheimia</taxon>
    </lineage>
</organism>
<comment type="similarity">
    <text evidence="2 5">Belongs to the RTX toxin acyltransferase family.</text>
</comment>
<evidence type="ECO:0000313" key="6">
    <source>
        <dbReference type="EMBL" id="QLB41273.1"/>
    </source>
</evidence>
<evidence type="ECO:0000313" key="7">
    <source>
        <dbReference type="EMBL" id="QLB43180.1"/>
    </source>
</evidence>
<dbReference type="GO" id="GO:0005737">
    <property type="term" value="C:cytoplasm"/>
    <property type="evidence" value="ECO:0007669"/>
    <property type="project" value="UniProtKB-SubCell"/>
</dbReference>
<keyword evidence="5" id="KW-0204">Cytolysis</keyword>
<evidence type="ECO:0000313" key="8">
    <source>
        <dbReference type="Proteomes" id="UP000509660"/>
    </source>
</evidence>
<keyword evidence="5 6" id="KW-0808">Transferase</keyword>
<dbReference type="Proteomes" id="UP000509784">
    <property type="component" value="Chromosome"/>
</dbReference>
<dbReference type="GO" id="GO:0009404">
    <property type="term" value="P:toxin metabolic process"/>
    <property type="evidence" value="ECO:0007669"/>
    <property type="project" value="UniProtKB-UniRule"/>
</dbReference>
<dbReference type="EMBL" id="CP055306">
    <property type="protein sequence ID" value="QLB41273.1"/>
    <property type="molecule type" value="Genomic_DNA"/>
</dbReference>
<dbReference type="EMBL" id="CP055305">
    <property type="protein sequence ID" value="QLB43180.1"/>
    <property type="molecule type" value="Genomic_DNA"/>
</dbReference>
<gene>
    <name evidence="6" type="ORF">HV559_03070</name>
    <name evidence="7" type="ORF">HV560_01305</name>
</gene>
<comment type="subcellular location">
    <subcellularLocation>
        <location evidence="1 5">Cytoplasm</location>
    </subcellularLocation>
</comment>
<dbReference type="EC" id="2.3.1.-" evidence="5"/>
<comment type="function">
    <text evidence="5">Involved in fatty acylation of protoxin at internal lysine residues, thereby converting it to the active toxin.</text>
</comment>
<dbReference type="PRINTS" id="PR01489">
    <property type="entry name" value="RTXTOXINC"/>
</dbReference>
<evidence type="ECO:0000256" key="2">
    <source>
        <dbReference type="ARBA" id="ARBA00005686"/>
    </source>
</evidence>
<evidence type="ECO:0000256" key="5">
    <source>
        <dbReference type="RuleBase" id="RU368102"/>
    </source>
</evidence>
<accession>A0A7H8UXX3</accession>
<accession>A0A857EU99</accession>
<dbReference type="GO" id="GO:0016746">
    <property type="term" value="F:acyltransferase activity"/>
    <property type="evidence" value="ECO:0007669"/>
    <property type="project" value="UniProtKB-UniRule"/>
</dbReference>
<evidence type="ECO:0000256" key="3">
    <source>
        <dbReference type="ARBA" id="ARBA00023315"/>
    </source>
</evidence>
<accession>A0A7H8URQ2</accession>
<comment type="catalytic activity">
    <reaction evidence="4">
        <text>a fatty acyl-[ACP] + L-lysyl-[protein] = N(6)-(fatty acyl)-L-lysyl-[protein] + holo-[ACP] + H(+)</text>
        <dbReference type="Rhea" id="RHEA:70667"/>
        <dbReference type="Rhea" id="RHEA-COMP:9685"/>
        <dbReference type="Rhea" id="RHEA-COMP:9752"/>
        <dbReference type="Rhea" id="RHEA-COMP:14125"/>
        <dbReference type="Rhea" id="RHEA-COMP:17946"/>
        <dbReference type="ChEBI" id="CHEBI:15378"/>
        <dbReference type="ChEBI" id="CHEBI:29969"/>
        <dbReference type="ChEBI" id="CHEBI:64479"/>
        <dbReference type="ChEBI" id="CHEBI:138651"/>
        <dbReference type="ChEBI" id="CHEBI:189854"/>
    </reaction>
    <physiologicalReaction direction="left-to-right" evidence="4">
        <dbReference type="Rhea" id="RHEA:70668"/>
    </physiologicalReaction>
</comment>
<evidence type="ECO:0000256" key="4">
    <source>
        <dbReference type="ARBA" id="ARBA00048621"/>
    </source>
</evidence>
<dbReference type="GO" id="GO:0031640">
    <property type="term" value="P:killing of cells of another organism"/>
    <property type="evidence" value="ECO:0007669"/>
    <property type="project" value="UniProtKB-KW"/>
</dbReference>
<dbReference type="Pfam" id="PF02794">
    <property type="entry name" value="HlyC"/>
    <property type="match status" value="1"/>
</dbReference>
<protein>
    <recommendedName>
        <fullName evidence="5">RTX toxin-activating lysine-acyltransferase</fullName>
        <ecNumber evidence="5">2.3.1.-</ecNumber>
    </recommendedName>
</protein>
<evidence type="ECO:0000256" key="1">
    <source>
        <dbReference type="ARBA" id="ARBA00004496"/>
    </source>
</evidence>
<evidence type="ECO:0000313" key="9">
    <source>
        <dbReference type="Proteomes" id="UP000509784"/>
    </source>
</evidence>
<keyword evidence="8" id="KW-1185">Reference proteome</keyword>
<keyword evidence="3 5" id="KW-0012">Acyltransferase</keyword>
<dbReference type="Proteomes" id="UP000509660">
    <property type="component" value="Chromosome"/>
</dbReference>